<evidence type="ECO:0000256" key="1">
    <source>
        <dbReference type="ARBA" id="ARBA00022490"/>
    </source>
</evidence>
<dbReference type="InterPro" id="IPR014729">
    <property type="entry name" value="Rossmann-like_a/b/a_fold"/>
</dbReference>
<comment type="pathway">
    <text evidence="3">tRNA modification; 5-methoxycarbonylmethyl-2-thiouridine-tRNA biosynthesis.</text>
</comment>
<comment type="function">
    <text evidence="3">Plays a central role in 2-thiolation of mcm(5)S(2)U at tRNA wobble positions of tRNA(Lys), tRNA(Glu) and tRNA(Gln). May act by forming a heterodimer with NCS6 that ligates sulfur from thiocarboxylated URM1 onto the uridine of tRNAs at wobble position. Prior mcm(5) tRNA modification by the elongator complex is required for 2-thiolation. May also be involved in protein urmylation.</text>
</comment>
<dbReference type="GO" id="GO:0016783">
    <property type="term" value="F:sulfurtransferase activity"/>
    <property type="evidence" value="ECO:0007669"/>
    <property type="project" value="TreeGrafter"/>
</dbReference>
<evidence type="ECO:0000256" key="2">
    <source>
        <dbReference type="ARBA" id="ARBA00022694"/>
    </source>
</evidence>
<dbReference type="InterPro" id="IPR019407">
    <property type="entry name" value="CTU2"/>
</dbReference>
<keyword evidence="5" id="KW-1185">Reference proteome</keyword>
<dbReference type="UniPathway" id="UPA00988"/>
<name>A0A1W2THW0_ROSNE</name>
<dbReference type="EMBL" id="DF977473">
    <property type="protein sequence ID" value="GAP87726.2"/>
    <property type="molecule type" value="Genomic_DNA"/>
</dbReference>
<dbReference type="GO" id="GO:0000049">
    <property type="term" value="F:tRNA binding"/>
    <property type="evidence" value="ECO:0007669"/>
    <property type="project" value="InterPro"/>
</dbReference>
<dbReference type="Gene3D" id="3.40.50.620">
    <property type="entry name" value="HUPs"/>
    <property type="match status" value="1"/>
</dbReference>
<keyword evidence="2 3" id="KW-0819">tRNA processing</keyword>
<dbReference type="GO" id="GO:0002143">
    <property type="term" value="P:tRNA wobble position uridine thiolation"/>
    <property type="evidence" value="ECO:0007669"/>
    <property type="project" value="TreeGrafter"/>
</dbReference>
<dbReference type="PANTHER" id="PTHR20882:SF14">
    <property type="entry name" value="CYTOPLASMIC TRNA 2-THIOLATION PROTEIN 2"/>
    <property type="match status" value="1"/>
</dbReference>
<dbReference type="STRING" id="77044.A0A1W2THW0"/>
<dbReference type="HAMAP" id="MF_03054">
    <property type="entry name" value="CTU2"/>
    <property type="match status" value="1"/>
</dbReference>
<sequence>MNVKAEGTRSPCARCKEHDGVLDLRSERVCQTCFTTFVASKAIKRLEVLQRETRGPRLPSRPQRYLVALSRGPSSTALLHVLSENRRRQLERNQRAKFELVVAFVDVDADVDDVQQQQQQQSPGADPFAAHFPGLAVHRVPLSDVLSSPAVDWASLPVSVAPPDASLPAARRRRRLADLLARLPSAGARADVARLLTRHALLAFARARGCGVVLLGHTTTSLAELTLSEAAKGRGFGIPWLVNDGALPSPSSSPDPLAPPTGETSAPVQVYSPLREIFRKEVRTYLEVTHSPAGGVLADLFFPSPSPPPSSSSSLLRVWADPGAAVVSHRDLSLDDVVARYFAGVEAAYPSVVANVVRTTGKLSRPSARAVAGVDVGMDAPPWCGLCGVGLDPLGDERWKGEIGDADGDGKARQGKGGGLCYGCERSVRG</sequence>
<dbReference type="GO" id="GO:0005829">
    <property type="term" value="C:cytosol"/>
    <property type="evidence" value="ECO:0007669"/>
    <property type="project" value="TreeGrafter"/>
</dbReference>
<dbReference type="OMA" id="KQRKQMM"/>
<evidence type="ECO:0000256" key="3">
    <source>
        <dbReference type="HAMAP-Rule" id="MF_03054"/>
    </source>
</evidence>
<dbReference type="OrthoDB" id="25129at2759"/>
<dbReference type="AlphaFoldDB" id="A0A1W2THW0"/>
<organism evidence="4">
    <name type="scientific">Rosellinia necatrix</name>
    <name type="common">White root-rot fungus</name>
    <dbReference type="NCBI Taxonomy" id="77044"/>
    <lineage>
        <taxon>Eukaryota</taxon>
        <taxon>Fungi</taxon>
        <taxon>Dikarya</taxon>
        <taxon>Ascomycota</taxon>
        <taxon>Pezizomycotina</taxon>
        <taxon>Sordariomycetes</taxon>
        <taxon>Xylariomycetidae</taxon>
        <taxon>Xylariales</taxon>
        <taxon>Xylariaceae</taxon>
        <taxon>Rosellinia</taxon>
    </lineage>
</organism>
<gene>
    <name evidence="3" type="primary">NCS2</name>
    <name evidence="3" type="synonym">CTU2</name>
    <name evidence="4" type="ORF">SAMD00023353_2800630</name>
</gene>
<dbReference type="PANTHER" id="PTHR20882">
    <property type="entry name" value="CYTOPLASMIC TRNA 2-THIOLATION PROTEIN 2"/>
    <property type="match status" value="1"/>
</dbReference>
<protein>
    <recommendedName>
        <fullName evidence="3">Cytoplasmic tRNA 2-thiolation protein 2</fullName>
    </recommendedName>
</protein>
<evidence type="ECO:0000313" key="4">
    <source>
        <dbReference type="EMBL" id="GAP87726.2"/>
    </source>
</evidence>
<dbReference type="Pfam" id="PF10288">
    <property type="entry name" value="CTU2"/>
    <property type="match status" value="1"/>
</dbReference>
<dbReference type="Proteomes" id="UP000054516">
    <property type="component" value="Unassembled WGS sequence"/>
</dbReference>
<reference evidence="4" key="1">
    <citation type="submission" date="2016-03" db="EMBL/GenBank/DDBJ databases">
        <title>Draft genome sequence of Rosellinia necatrix.</title>
        <authorList>
            <person name="Kanematsu S."/>
        </authorList>
    </citation>
    <scope>NUCLEOTIDE SEQUENCE [LARGE SCALE GENOMIC DNA]</scope>
    <source>
        <strain evidence="4">W97</strain>
    </source>
</reference>
<dbReference type="SUPFAM" id="SSF52402">
    <property type="entry name" value="Adenine nucleotide alpha hydrolases-like"/>
    <property type="match status" value="1"/>
</dbReference>
<dbReference type="GO" id="GO:0032447">
    <property type="term" value="P:protein urmylation"/>
    <property type="evidence" value="ECO:0007669"/>
    <property type="project" value="UniProtKB-UniRule"/>
</dbReference>
<dbReference type="GO" id="GO:0016779">
    <property type="term" value="F:nucleotidyltransferase activity"/>
    <property type="evidence" value="ECO:0007669"/>
    <property type="project" value="UniProtKB-UniRule"/>
</dbReference>
<proteinExistence type="inferred from homology"/>
<comment type="similarity">
    <text evidence="3">Belongs to the CTU2/NCS2 family.</text>
</comment>
<evidence type="ECO:0000313" key="5">
    <source>
        <dbReference type="Proteomes" id="UP000054516"/>
    </source>
</evidence>
<keyword evidence="1 3" id="KW-0963">Cytoplasm</keyword>
<accession>A0A1W2THW0</accession>
<comment type="subcellular location">
    <subcellularLocation>
        <location evidence="3">Cytoplasm</location>
    </subcellularLocation>
</comment>